<sequence length="169" mass="19373">PPVGLRLLREIRARSGGDLALDAGPSEAISYCYFQKQHLDQVNNLLGRTFWPGIDQSEALLCPEFSIVALYRRLVVGCAFITPDAYLTYIAVLPGWEGANIASFMLYHLSQSCPNKDMTLHVSAKNPAMILYQKFGFKPEQYIVDFYDKYLPQSSWMCKNAFFMRMRRR</sequence>
<feature type="non-terminal residue" evidence="1">
    <location>
        <position position="1"/>
    </location>
</feature>
<dbReference type="EMBL" id="JAMZIH010006682">
    <property type="protein sequence ID" value="KAJ1673680.1"/>
    <property type="molecule type" value="Genomic_DNA"/>
</dbReference>
<comment type="caution">
    <text evidence="1">The sequence shown here is derived from an EMBL/GenBank/DDBJ whole genome shotgun (WGS) entry which is preliminary data.</text>
</comment>
<evidence type="ECO:0000313" key="2">
    <source>
        <dbReference type="Proteomes" id="UP001145114"/>
    </source>
</evidence>
<proteinExistence type="predicted"/>
<evidence type="ECO:0000313" key="1">
    <source>
        <dbReference type="EMBL" id="KAJ1673680.1"/>
    </source>
</evidence>
<keyword evidence="2" id="KW-1185">Reference proteome</keyword>
<dbReference type="Proteomes" id="UP001145114">
    <property type="component" value="Unassembled WGS sequence"/>
</dbReference>
<accession>A0ACC1HCG0</accession>
<reference evidence="1" key="1">
    <citation type="submission" date="2022-06" db="EMBL/GenBank/DDBJ databases">
        <title>Phylogenomic reconstructions and comparative analyses of Kickxellomycotina fungi.</title>
        <authorList>
            <person name="Reynolds N.K."/>
            <person name="Stajich J.E."/>
            <person name="Barry K."/>
            <person name="Grigoriev I.V."/>
            <person name="Crous P."/>
            <person name="Smith M.E."/>
        </authorList>
    </citation>
    <scope>NUCLEOTIDE SEQUENCE</scope>
    <source>
        <strain evidence="1">RSA 2271</strain>
    </source>
</reference>
<name>A0ACC1HCG0_9FUNG</name>
<protein>
    <submittedName>
        <fullName evidence="1">Uncharacterized protein</fullName>
    </submittedName>
</protein>
<organism evidence="1 2">
    <name type="scientific">Spiromyces aspiralis</name>
    <dbReference type="NCBI Taxonomy" id="68401"/>
    <lineage>
        <taxon>Eukaryota</taxon>
        <taxon>Fungi</taxon>
        <taxon>Fungi incertae sedis</taxon>
        <taxon>Zoopagomycota</taxon>
        <taxon>Kickxellomycotina</taxon>
        <taxon>Kickxellomycetes</taxon>
        <taxon>Kickxellales</taxon>
        <taxon>Kickxellaceae</taxon>
        <taxon>Spiromyces</taxon>
    </lineage>
</organism>
<gene>
    <name evidence="1" type="ORF">EV182_004768</name>
</gene>